<dbReference type="InterPro" id="IPR003099">
    <property type="entry name" value="Prephen_DH"/>
</dbReference>
<reference evidence="13 14" key="1">
    <citation type="submission" date="2017-07" db="EMBL/GenBank/DDBJ databases">
        <title>Virgibacillus sp. LM2416.</title>
        <authorList>
            <person name="Tak E.J."/>
            <person name="Bae J.-W."/>
        </authorList>
    </citation>
    <scope>NUCLEOTIDE SEQUENCE [LARGE SCALE GENOMIC DNA]</scope>
    <source>
        <strain evidence="13 14">LM2416</strain>
    </source>
</reference>
<comment type="pathway">
    <text evidence="1">Amino-acid biosynthesis; L-tyrosine biosynthesis; (4-hydroxyphenyl)pyruvate from prephenate (NAD(+) route): step 1/1.</text>
</comment>
<dbReference type="GO" id="GO:0004665">
    <property type="term" value="F:prephenate dehydrogenase (NADP+) activity"/>
    <property type="evidence" value="ECO:0007669"/>
    <property type="project" value="InterPro"/>
</dbReference>
<dbReference type="CDD" id="cd04909">
    <property type="entry name" value="ACT_PDH-BS"/>
    <property type="match status" value="1"/>
</dbReference>
<evidence type="ECO:0000313" key="13">
    <source>
        <dbReference type="EMBL" id="ASK63792.1"/>
    </source>
</evidence>
<comment type="similarity">
    <text evidence="2">Belongs to the prephenate/arogenate dehydrogenase family.</text>
</comment>
<dbReference type="PANTHER" id="PTHR21363:SF0">
    <property type="entry name" value="PREPHENATE DEHYDROGENASE [NADP(+)]"/>
    <property type="match status" value="1"/>
</dbReference>
<evidence type="ECO:0000256" key="7">
    <source>
        <dbReference type="ARBA" id="ARBA00023002"/>
    </source>
</evidence>
<dbReference type="GO" id="GO:0006571">
    <property type="term" value="P:tyrosine biosynthetic process"/>
    <property type="evidence" value="ECO:0007669"/>
    <property type="project" value="UniProtKB-UniPathway"/>
</dbReference>
<dbReference type="Gene3D" id="3.30.70.260">
    <property type="match status" value="1"/>
</dbReference>
<keyword evidence="9" id="KW-0057">Aromatic amino acid biosynthesis</keyword>
<sequence>MHGNVFIVGLGLIGGSLALAIKSKHPDATIYGFDVKKSGMEIAHARNVIDEKVESFRQGAELADVIILSTPVLEMEKLVKQLAGFALKEDVLITDTGSTKGRIMELACDLRDEGITLIGGHPMAGSHKAGVESAKAHLFENAYYVLTPLADTPSRKLEELQQWLSGAKAHFLVLDTEEHDYITGVISHFPHIIAASLVNQAKKYSDKNSLISLLAAGGFRDVTRIASSSPIMWKDIVKQNRLNLLDLLEDWMTEMRRIQQVLRDEDELAVNRFFEEAKEYRDSLPVRSKGAIPSYYDLYVDVMDVPGAIAGITSLLAEHEISITNLHIIESREGLLGVLRISFQKDEDRSKAQVLLNHNDYKTYEAA</sequence>
<evidence type="ECO:0000256" key="3">
    <source>
        <dbReference type="ARBA" id="ARBA00012068"/>
    </source>
</evidence>
<dbReference type="UniPathway" id="UPA00122">
    <property type="reaction ID" value="UER00961"/>
</dbReference>
<dbReference type="Gene3D" id="1.10.3660.10">
    <property type="entry name" value="6-phosphogluconate dehydrogenase C-terminal like domain"/>
    <property type="match status" value="1"/>
</dbReference>
<evidence type="ECO:0000256" key="2">
    <source>
        <dbReference type="ARBA" id="ARBA00007964"/>
    </source>
</evidence>
<evidence type="ECO:0000256" key="9">
    <source>
        <dbReference type="ARBA" id="ARBA00023141"/>
    </source>
</evidence>
<name>A0A220U749_9BACI</name>
<evidence type="ECO:0000256" key="4">
    <source>
        <dbReference type="ARBA" id="ARBA00016891"/>
    </source>
</evidence>
<organism evidence="13 14">
    <name type="scientific">Virgibacillus phasianinus</name>
    <dbReference type="NCBI Taxonomy" id="2017483"/>
    <lineage>
        <taxon>Bacteria</taxon>
        <taxon>Bacillati</taxon>
        <taxon>Bacillota</taxon>
        <taxon>Bacilli</taxon>
        <taxon>Bacillales</taxon>
        <taxon>Bacillaceae</taxon>
        <taxon>Virgibacillus</taxon>
    </lineage>
</organism>
<keyword evidence="14" id="KW-1185">Reference proteome</keyword>
<evidence type="ECO:0000313" key="14">
    <source>
        <dbReference type="Proteomes" id="UP000198312"/>
    </source>
</evidence>
<dbReference type="InterPro" id="IPR036291">
    <property type="entry name" value="NAD(P)-bd_dom_sf"/>
</dbReference>
<dbReference type="InterPro" id="IPR002912">
    <property type="entry name" value="ACT_dom"/>
</dbReference>
<dbReference type="InterPro" id="IPR008927">
    <property type="entry name" value="6-PGluconate_DH-like_C_sf"/>
</dbReference>
<dbReference type="PANTHER" id="PTHR21363">
    <property type="entry name" value="PREPHENATE DEHYDROGENASE"/>
    <property type="match status" value="1"/>
</dbReference>
<keyword evidence="8" id="KW-0520">NAD</keyword>
<dbReference type="Pfam" id="PF01842">
    <property type="entry name" value="ACT"/>
    <property type="match status" value="1"/>
</dbReference>
<dbReference type="PROSITE" id="PS51671">
    <property type="entry name" value="ACT"/>
    <property type="match status" value="1"/>
</dbReference>
<dbReference type="InterPro" id="IPR050812">
    <property type="entry name" value="Preph/Arog_dehydrog"/>
</dbReference>
<feature type="domain" description="ACT" evidence="12">
    <location>
        <begin position="297"/>
        <end position="367"/>
    </location>
</feature>
<evidence type="ECO:0000256" key="6">
    <source>
        <dbReference type="ARBA" id="ARBA00022605"/>
    </source>
</evidence>
<dbReference type="SUPFAM" id="SSF51735">
    <property type="entry name" value="NAD(P)-binding Rossmann-fold domains"/>
    <property type="match status" value="1"/>
</dbReference>
<dbReference type="SUPFAM" id="SSF48179">
    <property type="entry name" value="6-phosphogluconate dehydrogenase C-terminal domain-like"/>
    <property type="match status" value="1"/>
</dbReference>
<dbReference type="InterPro" id="IPR045865">
    <property type="entry name" value="ACT-like_dom_sf"/>
</dbReference>
<feature type="domain" description="Prephenate/arogenate dehydrogenase" evidence="11">
    <location>
        <begin position="3"/>
        <end position="292"/>
    </location>
</feature>
<dbReference type="AlphaFoldDB" id="A0A220U749"/>
<keyword evidence="5" id="KW-0827">Tyrosine biosynthesis</keyword>
<keyword evidence="7" id="KW-0560">Oxidoreductase</keyword>
<comment type="catalytic activity">
    <reaction evidence="10">
        <text>prephenate + NAD(+) = 3-(4-hydroxyphenyl)pyruvate + CO2 + NADH</text>
        <dbReference type="Rhea" id="RHEA:13869"/>
        <dbReference type="ChEBI" id="CHEBI:16526"/>
        <dbReference type="ChEBI" id="CHEBI:29934"/>
        <dbReference type="ChEBI" id="CHEBI:36242"/>
        <dbReference type="ChEBI" id="CHEBI:57540"/>
        <dbReference type="ChEBI" id="CHEBI:57945"/>
        <dbReference type="EC" id="1.3.1.12"/>
    </reaction>
</comment>
<dbReference type="RefSeq" id="WP_089063051.1">
    <property type="nucleotide sequence ID" value="NZ_CP022315.1"/>
</dbReference>
<evidence type="ECO:0000259" key="11">
    <source>
        <dbReference type="PROSITE" id="PS51176"/>
    </source>
</evidence>
<dbReference type="OrthoDB" id="9802008at2"/>
<dbReference type="GO" id="GO:0008977">
    <property type="term" value="F:prephenate dehydrogenase (NAD+) activity"/>
    <property type="evidence" value="ECO:0007669"/>
    <property type="project" value="UniProtKB-EC"/>
</dbReference>
<dbReference type="SUPFAM" id="SSF55021">
    <property type="entry name" value="ACT-like"/>
    <property type="match status" value="1"/>
</dbReference>
<dbReference type="EMBL" id="CP022315">
    <property type="protein sequence ID" value="ASK63792.1"/>
    <property type="molecule type" value="Genomic_DNA"/>
</dbReference>
<dbReference type="FunFam" id="3.40.50.720:FF:000208">
    <property type="entry name" value="Prephenate dehydrogenase"/>
    <property type="match status" value="1"/>
</dbReference>
<gene>
    <name evidence="13" type="ORF">CFK37_17330</name>
</gene>
<dbReference type="GO" id="GO:0070403">
    <property type="term" value="F:NAD+ binding"/>
    <property type="evidence" value="ECO:0007669"/>
    <property type="project" value="InterPro"/>
</dbReference>
<dbReference type="Pfam" id="PF20463">
    <property type="entry name" value="PDH_C"/>
    <property type="match status" value="1"/>
</dbReference>
<dbReference type="Pfam" id="PF02153">
    <property type="entry name" value="PDH_N"/>
    <property type="match status" value="1"/>
</dbReference>
<dbReference type="EC" id="1.3.1.12" evidence="3"/>
<dbReference type="KEGG" id="vil:CFK37_17330"/>
<protein>
    <recommendedName>
        <fullName evidence="4">Prephenate dehydrogenase</fullName>
        <ecNumber evidence="3">1.3.1.12</ecNumber>
    </recommendedName>
</protein>
<keyword evidence="6" id="KW-0028">Amino-acid biosynthesis</keyword>
<dbReference type="FunFam" id="1.10.3660.10:FF:000003">
    <property type="entry name" value="Prephenate dehydrogenase"/>
    <property type="match status" value="1"/>
</dbReference>
<evidence type="ECO:0000256" key="1">
    <source>
        <dbReference type="ARBA" id="ARBA00005067"/>
    </source>
</evidence>
<proteinExistence type="inferred from homology"/>
<evidence type="ECO:0000256" key="8">
    <source>
        <dbReference type="ARBA" id="ARBA00023027"/>
    </source>
</evidence>
<dbReference type="PROSITE" id="PS51176">
    <property type="entry name" value="PDH_ADH"/>
    <property type="match status" value="1"/>
</dbReference>
<dbReference type="Gene3D" id="3.40.50.720">
    <property type="entry name" value="NAD(P)-binding Rossmann-like Domain"/>
    <property type="match status" value="1"/>
</dbReference>
<evidence type="ECO:0000259" key="12">
    <source>
        <dbReference type="PROSITE" id="PS51671"/>
    </source>
</evidence>
<dbReference type="InterPro" id="IPR046826">
    <property type="entry name" value="PDH_N"/>
</dbReference>
<dbReference type="InterPro" id="IPR046825">
    <property type="entry name" value="PDH_C"/>
</dbReference>
<dbReference type="Proteomes" id="UP000198312">
    <property type="component" value="Chromosome"/>
</dbReference>
<evidence type="ECO:0000256" key="5">
    <source>
        <dbReference type="ARBA" id="ARBA00022498"/>
    </source>
</evidence>
<evidence type="ECO:0000256" key="10">
    <source>
        <dbReference type="ARBA" id="ARBA00049260"/>
    </source>
</evidence>
<dbReference type="NCBIfam" id="NF005107">
    <property type="entry name" value="PRK06545.1-5"/>
    <property type="match status" value="1"/>
</dbReference>
<accession>A0A220U749</accession>